<gene>
    <name evidence="2" type="ORF">METZ01_LOCUS305062</name>
</gene>
<evidence type="ECO:0000313" key="2">
    <source>
        <dbReference type="EMBL" id="SVC52208.1"/>
    </source>
</evidence>
<feature type="transmembrane region" description="Helical" evidence="1">
    <location>
        <begin position="7"/>
        <end position="38"/>
    </location>
</feature>
<keyword evidence="1" id="KW-1133">Transmembrane helix</keyword>
<dbReference type="AlphaFoldDB" id="A0A382MUZ5"/>
<sequence>MRGEIKFFIGVAIGVAIGAVAGDLVLGITIGIAFGAALSQFNKPNREIEYTYNFDLIAKIPKELKGKSNNIEVENWFNQDNDEYKIFNQIDIDFDYCEEEDLKFGEEEFIIGIQVEEGDATHSQYLYEHIKNVLRKFESDYNTKWEGQFYIDDGKDDYICYAPDFELQLND</sequence>
<name>A0A382MUZ5_9ZZZZ</name>
<accession>A0A382MUZ5</accession>
<keyword evidence="1" id="KW-0472">Membrane</keyword>
<dbReference type="EMBL" id="UINC01095821">
    <property type="protein sequence ID" value="SVC52208.1"/>
    <property type="molecule type" value="Genomic_DNA"/>
</dbReference>
<protein>
    <submittedName>
        <fullName evidence="2">Uncharacterized protein</fullName>
    </submittedName>
</protein>
<evidence type="ECO:0000256" key="1">
    <source>
        <dbReference type="SAM" id="Phobius"/>
    </source>
</evidence>
<keyword evidence="1" id="KW-0812">Transmembrane</keyword>
<proteinExistence type="predicted"/>
<organism evidence="2">
    <name type="scientific">marine metagenome</name>
    <dbReference type="NCBI Taxonomy" id="408172"/>
    <lineage>
        <taxon>unclassified sequences</taxon>
        <taxon>metagenomes</taxon>
        <taxon>ecological metagenomes</taxon>
    </lineage>
</organism>
<reference evidence="2" key="1">
    <citation type="submission" date="2018-05" db="EMBL/GenBank/DDBJ databases">
        <authorList>
            <person name="Lanie J.A."/>
            <person name="Ng W.-L."/>
            <person name="Kazmierczak K.M."/>
            <person name="Andrzejewski T.M."/>
            <person name="Davidsen T.M."/>
            <person name="Wayne K.J."/>
            <person name="Tettelin H."/>
            <person name="Glass J.I."/>
            <person name="Rusch D."/>
            <person name="Podicherti R."/>
            <person name="Tsui H.-C.T."/>
            <person name="Winkler M.E."/>
        </authorList>
    </citation>
    <scope>NUCLEOTIDE SEQUENCE</scope>
</reference>